<accession>A0AAU9E0U3</accession>
<protein>
    <recommendedName>
        <fullName evidence="1">KilA-N DNA-binding domain-containing protein</fullName>
    </recommendedName>
</protein>
<feature type="domain" description="KilA-N DNA-binding" evidence="1">
    <location>
        <begin position="1"/>
        <end position="75"/>
    </location>
</feature>
<evidence type="ECO:0000259" key="1">
    <source>
        <dbReference type="Pfam" id="PF10543"/>
    </source>
</evidence>
<name>A0AAU9E0U3_9FUSO</name>
<dbReference type="Proteomes" id="UP001321582">
    <property type="component" value="Plasmid pHIC"/>
</dbReference>
<dbReference type="Pfam" id="PF10543">
    <property type="entry name" value="ORF6N"/>
    <property type="match status" value="1"/>
</dbReference>
<keyword evidence="3" id="KW-1185">Reference proteome</keyword>
<evidence type="ECO:0000313" key="2">
    <source>
        <dbReference type="EMBL" id="BDU51545.1"/>
    </source>
</evidence>
<reference evidence="2 3" key="1">
    <citation type="submission" date="2022-11" db="EMBL/GenBank/DDBJ databases">
        <title>Haliovirga abyssi gen. nov., sp. nov., a mesophilic fermentative bacterium isolated from the Iheya North hydrothermal field and the proposal of Haliovirgaceae fam. nov.</title>
        <authorList>
            <person name="Miyazaki U."/>
            <person name="Tame A."/>
            <person name="Miyazaki J."/>
            <person name="Takai K."/>
            <person name="Sawayama S."/>
            <person name="Kitajima M."/>
            <person name="Okamoto A."/>
            <person name="Nakagawa S."/>
        </authorList>
    </citation>
    <scope>NUCLEOTIDE SEQUENCE [LARGE SCALE GENOMIC DNA]</scope>
    <source>
        <strain evidence="2 3">IC12</strain>
        <plasmid evidence="2 3">pHIC</plasmid>
    </source>
</reference>
<dbReference type="AlphaFoldDB" id="A0AAU9E0U3"/>
<sequence>MLDRDLAAFYRTETRALKQAVRRNLERFPEDFMFELEEVDIEYLVSQSVIPSKSYFGGAKPFAFTEQGVSMLSAVLRSPTAIEISVKIIRTFVNMKNFLSENAQIFKRLDSLENYQKTSDEKFEMIFNAIKNKGLKQKQGIFFNGEIFDAYVFISDIIKKSKSSIILIDNYIDESVLTILSKNTENIKIEIYTKNISDKLRLDVKKYNEQYKNLKLKKFNDSHDRFMIIDKKEVYHFGASLKDLGKKWFAFSKFDTEIISIMGKLK</sequence>
<evidence type="ECO:0000313" key="3">
    <source>
        <dbReference type="Proteomes" id="UP001321582"/>
    </source>
</evidence>
<geneLocation type="plasmid" evidence="2 3">
    <name>pHIC</name>
</geneLocation>
<keyword evidence="2" id="KW-0614">Plasmid</keyword>
<dbReference type="EMBL" id="AP027060">
    <property type="protein sequence ID" value="BDU51545.1"/>
    <property type="molecule type" value="Genomic_DNA"/>
</dbReference>
<dbReference type="InterPro" id="IPR018873">
    <property type="entry name" value="KilA-N_DNA-bd_domain"/>
</dbReference>
<dbReference type="KEGG" id="haby:HLVA_21140"/>
<proteinExistence type="predicted"/>
<gene>
    <name evidence="2" type="ORF">HLVA_21140</name>
</gene>
<organism evidence="2 3">
    <name type="scientific">Haliovirga abyssi</name>
    <dbReference type="NCBI Taxonomy" id="2996794"/>
    <lineage>
        <taxon>Bacteria</taxon>
        <taxon>Fusobacteriati</taxon>
        <taxon>Fusobacteriota</taxon>
        <taxon>Fusobacteriia</taxon>
        <taxon>Fusobacteriales</taxon>
        <taxon>Haliovirgaceae</taxon>
        <taxon>Haliovirga</taxon>
    </lineage>
</organism>